<name>A0A4R5FD47_9FLAO</name>
<dbReference type="RefSeq" id="WP_131914822.1">
    <property type="nucleotide sequence ID" value="NZ_SMLG01000001.1"/>
</dbReference>
<evidence type="ECO:0000313" key="2">
    <source>
        <dbReference type="Proteomes" id="UP000294814"/>
    </source>
</evidence>
<keyword evidence="2" id="KW-1185">Reference proteome</keyword>
<protein>
    <submittedName>
        <fullName evidence="1">Uncharacterized protein</fullName>
    </submittedName>
</protein>
<evidence type="ECO:0000313" key="1">
    <source>
        <dbReference type="EMBL" id="TDE46880.1"/>
    </source>
</evidence>
<sequence>MEILNFLKQMGKSGLLEAKIKTNILIVKSAYDQIVDNLKSISESNDNSDYYWIITEMKNHLNYKEVELLVDLTNDLPNTNIFLSVLEKEKFFWERKIESGYSKDIECAKISLCTSDFLAFVIGKKYDLHLLINKNSFWSKVYSNIALDINVFILQSNLLCNLEGIQKAHVPVNYALSMFLLHKKKEALAKFKRILSNDREHRLEGMHQAEYFLTVENFFSRLKLNFIPQINYLNQLKPINFENENNQYITKDEIKILIDKEDYFNKRNFVIDKKYLLRSVNICDEKKLKELYFTFFNFFDNKISKNQIEVLYSCFTEINPKYEEYQIKIIRIKLIELINEKEIAKDLIYFSYYLVTNVLDSSYEKIKFLTSTFFNTKGLSASTISDVFSDRFGKDKSYSSELPRSLVDKINDI</sequence>
<organism evidence="1 2">
    <name type="scientific">Flavobacterium rhamnosiphilum</name>
    <dbReference type="NCBI Taxonomy" id="2541724"/>
    <lineage>
        <taxon>Bacteria</taxon>
        <taxon>Pseudomonadati</taxon>
        <taxon>Bacteroidota</taxon>
        <taxon>Flavobacteriia</taxon>
        <taxon>Flavobacteriales</taxon>
        <taxon>Flavobacteriaceae</taxon>
        <taxon>Flavobacterium</taxon>
    </lineage>
</organism>
<comment type="caution">
    <text evidence="1">The sequence shown here is derived from an EMBL/GenBank/DDBJ whole genome shotgun (WGS) entry which is preliminary data.</text>
</comment>
<dbReference type="Proteomes" id="UP000294814">
    <property type="component" value="Unassembled WGS sequence"/>
</dbReference>
<dbReference type="OrthoDB" id="9848971at2"/>
<proteinExistence type="predicted"/>
<reference evidence="1 2" key="1">
    <citation type="submission" date="2019-03" db="EMBL/GenBank/DDBJ databases">
        <title>Novel species of Flavobacterium.</title>
        <authorList>
            <person name="Liu Q."/>
            <person name="Xin Y.-H."/>
        </authorList>
    </citation>
    <scope>NUCLEOTIDE SEQUENCE [LARGE SCALE GENOMIC DNA]</scope>
    <source>
        <strain evidence="1 2">LB3P52</strain>
    </source>
</reference>
<dbReference type="EMBL" id="SMLG01000001">
    <property type="protein sequence ID" value="TDE46880.1"/>
    <property type="molecule type" value="Genomic_DNA"/>
</dbReference>
<gene>
    <name evidence="1" type="ORF">E0I26_01985</name>
</gene>
<dbReference type="AlphaFoldDB" id="A0A4R5FD47"/>
<accession>A0A4R5FD47</accession>